<evidence type="ECO:0000313" key="5">
    <source>
        <dbReference type="EMBL" id="MBM3282188.1"/>
    </source>
</evidence>
<evidence type="ECO:0000256" key="3">
    <source>
        <dbReference type="ARBA" id="ARBA00023163"/>
    </source>
</evidence>
<evidence type="ECO:0000259" key="4">
    <source>
        <dbReference type="PROSITE" id="PS50956"/>
    </source>
</evidence>
<dbReference type="EMBL" id="VGJJ01000014">
    <property type="protein sequence ID" value="MBM3282188.1"/>
    <property type="molecule type" value="Genomic_DNA"/>
</dbReference>
<comment type="caution">
    <text evidence="5">The sequence shown here is derived from an EMBL/GenBank/DDBJ whole genome shotgun (WGS) entry which is preliminary data.</text>
</comment>
<dbReference type="InterPro" id="IPR019887">
    <property type="entry name" value="Tscrpt_reg_AsnC/Lrp_C"/>
</dbReference>
<evidence type="ECO:0000313" key="6">
    <source>
        <dbReference type="Proteomes" id="UP000774699"/>
    </source>
</evidence>
<dbReference type="SMART" id="SM00344">
    <property type="entry name" value="HTH_ASNC"/>
    <property type="match status" value="1"/>
</dbReference>
<dbReference type="InterPro" id="IPR036390">
    <property type="entry name" value="WH_DNA-bd_sf"/>
</dbReference>
<dbReference type="GO" id="GO:0043200">
    <property type="term" value="P:response to amino acid"/>
    <property type="evidence" value="ECO:0007669"/>
    <property type="project" value="TreeGrafter"/>
</dbReference>
<accession>A0A8T4CB56</accession>
<dbReference type="GO" id="GO:0005829">
    <property type="term" value="C:cytosol"/>
    <property type="evidence" value="ECO:0007669"/>
    <property type="project" value="TreeGrafter"/>
</dbReference>
<dbReference type="AlphaFoldDB" id="A0A8T4CB56"/>
<dbReference type="Gene3D" id="3.30.70.920">
    <property type="match status" value="1"/>
</dbReference>
<proteinExistence type="predicted"/>
<protein>
    <submittedName>
        <fullName evidence="5">Lrp/AsnC family transcriptional regulator</fullName>
    </submittedName>
</protein>
<sequence length="154" mass="17567">MDLDSNDKAILNAIHWNAKISLQTIAKKIHVPLSTVHHRIKRFEDLKIISRYEAKIDYAKIGRPIQAFILVTAMNVLPTGKKVYQQDILDELKKLESVEEVYIITGSADLMARVRVKDLDEMNDLITFKLRKLDGVGGTQTTMVLKESDHQPQI</sequence>
<dbReference type="PROSITE" id="PS50956">
    <property type="entry name" value="HTH_ASNC_2"/>
    <property type="match status" value="1"/>
</dbReference>
<dbReference type="Pfam" id="PF13412">
    <property type="entry name" value="HTH_24"/>
    <property type="match status" value="1"/>
</dbReference>
<dbReference type="Proteomes" id="UP000774699">
    <property type="component" value="Unassembled WGS sequence"/>
</dbReference>
<name>A0A8T4CB56_9ARCH</name>
<dbReference type="InterPro" id="IPR019888">
    <property type="entry name" value="Tscrpt_reg_AsnC-like"/>
</dbReference>
<evidence type="ECO:0000256" key="2">
    <source>
        <dbReference type="ARBA" id="ARBA00023125"/>
    </source>
</evidence>
<dbReference type="Pfam" id="PF01037">
    <property type="entry name" value="AsnC_trans_reg"/>
    <property type="match status" value="1"/>
</dbReference>
<dbReference type="InterPro" id="IPR011008">
    <property type="entry name" value="Dimeric_a/b-barrel"/>
</dbReference>
<keyword evidence="1" id="KW-0805">Transcription regulation</keyword>
<organism evidence="5 6">
    <name type="scientific">Candidatus Iainarchaeum sp</name>
    <dbReference type="NCBI Taxonomy" id="3101447"/>
    <lineage>
        <taxon>Archaea</taxon>
        <taxon>Candidatus Iainarchaeota</taxon>
        <taxon>Candidatus Iainarchaeia</taxon>
        <taxon>Candidatus Iainarchaeales</taxon>
        <taxon>Candidatus Iainarchaeaceae</taxon>
        <taxon>Candidatus Iainarchaeum</taxon>
    </lineage>
</organism>
<feature type="domain" description="HTH asnC-type" evidence="4">
    <location>
        <begin position="3"/>
        <end position="64"/>
    </location>
</feature>
<reference evidence="5" key="1">
    <citation type="submission" date="2019-03" db="EMBL/GenBank/DDBJ databases">
        <title>Lake Tanganyika Metagenome-Assembled Genomes (MAGs).</title>
        <authorList>
            <person name="Tran P."/>
        </authorList>
    </citation>
    <scope>NUCLEOTIDE SEQUENCE</scope>
    <source>
        <strain evidence="5">M_DeepCast_50m_m2_156</strain>
    </source>
</reference>
<keyword evidence="3" id="KW-0804">Transcription</keyword>
<dbReference type="PANTHER" id="PTHR30154">
    <property type="entry name" value="LEUCINE-RESPONSIVE REGULATORY PROTEIN"/>
    <property type="match status" value="1"/>
</dbReference>
<dbReference type="PRINTS" id="PR00033">
    <property type="entry name" value="HTHASNC"/>
</dbReference>
<dbReference type="Gene3D" id="1.10.10.10">
    <property type="entry name" value="Winged helix-like DNA-binding domain superfamily/Winged helix DNA-binding domain"/>
    <property type="match status" value="1"/>
</dbReference>
<dbReference type="InterPro" id="IPR000485">
    <property type="entry name" value="AsnC-type_HTH_dom"/>
</dbReference>
<dbReference type="InterPro" id="IPR036388">
    <property type="entry name" value="WH-like_DNA-bd_sf"/>
</dbReference>
<keyword evidence="2" id="KW-0238">DNA-binding</keyword>
<dbReference type="GO" id="GO:0043565">
    <property type="term" value="F:sequence-specific DNA binding"/>
    <property type="evidence" value="ECO:0007669"/>
    <property type="project" value="InterPro"/>
</dbReference>
<dbReference type="SUPFAM" id="SSF54909">
    <property type="entry name" value="Dimeric alpha+beta barrel"/>
    <property type="match status" value="1"/>
</dbReference>
<dbReference type="SUPFAM" id="SSF46785">
    <property type="entry name" value="Winged helix' DNA-binding domain"/>
    <property type="match status" value="1"/>
</dbReference>
<dbReference type="PANTHER" id="PTHR30154:SF34">
    <property type="entry name" value="TRANSCRIPTIONAL REGULATOR AZLB"/>
    <property type="match status" value="1"/>
</dbReference>
<gene>
    <name evidence="5" type="ORF">FJY86_02510</name>
</gene>
<evidence type="ECO:0000256" key="1">
    <source>
        <dbReference type="ARBA" id="ARBA00023015"/>
    </source>
</evidence>